<organism evidence="1 2">
    <name type="scientific">Rhizocola hellebori</name>
    <dbReference type="NCBI Taxonomy" id="1392758"/>
    <lineage>
        <taxon>Bacteria</taxon>
        <taxon>Bacillati</taxon>
        <taxon>Actinomycetota</taxon>
        <taxon>Actinomycetes</taxon>
        <taxon>Micromonosporales</taxon>
        <taxon>Micromonosporaceae</taxon>
        <taxon>Rhizocola</taxon>
    </lineage>
</organism>
<dbReference type="Proteomes" id="UP000612899">
    <property type="component" value="Unassembled WGS sequence"/>
</dbReference>
<evidence type="ECO:0008006" key="3">
    <source>
        <dbReference type="Google" id="ProtNLM"/>
    </source>
</evidence>
<reference evidence="1" key="1">
    <citation type="submission" date="2021-01" db="EMBL/GenBank/DDBJ databases">
        <title>Whole genome shotgun sequence of Rhizocola hellebori NBRC 109834.</title>
        <authorList>
            <person name="Komaki H."/>
            <person name="Tamura T."/>
        </authorList>
    </citation>
    <scope>NUCLEOTIDE SEQUENCE</scope>
    <source>
        <strain evidence="1">NBRC 109834</strain>
    </source>
</reference>
<evidence type="ECO:0000313" key="1">
    <source>
        <dbReference type="EMBL" id="GIH11526.1"/>
    </source>
</evidence>
<dbReference type="SUPFAM" id="SSF63829">
    <property type="entry name" value="Calcium-dependent phosphotriesterase"/>
    <property type="match status" value="1"/>
</dbReference>
<protein>
    <recommendedName>
        <fullName evidence="3">Superoxide dismutase</fullName>
    </recommendedName>
</protein>
<keyword evidence="2" id="KW-1185">Reference proteome</keyword>
<sequence>MNRRQALTGLAAAAASTILINPESASAHGKDLFPTLIPLPDNWLPEGIAIGERPVAYFGSRADGSIYRANLVTGAGAPLPTPGPGTPSVGLKVDDRGRLFVAGGNAGNGRVVSASTGEILVSYQFTTATSFINDVVLTPRAAYFTDSRQAFLFVVPIGRHGQLGSTFSALALTGDMVVDPLVNNANGISRTPDGRALIIVQSNTGKLFRVDPATGVTTTVDLAGESLPNGDGLLQEGRTLYAVQNRLNTVAVLRLASDGRSARVVERVTDPRFNVPTTVASFGRRLYLPNAKFGANPPATTFEAVAIPRP</sequence>
<accession>A0A8J3QM28</accession>
<dbReference type="AlphaFoldDB" id="A0A8J3QM28"/>
<evidence type="ECO:0000313" key="2">
    <source>
        <dbReference type="Proteomes" id="UP000612899"/>
    </source>
</evidence>
<dbReference type="InterPro" id="IPR011042">
    <property type="entry name" value="6-blade_b-propeller_TolB-like"/>
</dbReference>
<dbReference type="EMBL" id="BONY01000139">
    <property type="protein sequence ID" value="GIH11526.1"/>
    <property type="molecule type" value="Genomic_DNA"/>
</dbReference>
<name>A0A8J3QM28_9ACTN</name>
<proteinExistence type="predicted"/>
<comment type="caution">
    <text evidence="1">The sequence shown here is derived from an EMBL/GenBank/DDBJ whole genome shotgun (WGS) entry which is preliminary data.</text>
</comment>
<dbReference type="RefSeq" id="WP_203915245.1">
    <property type="nucleotide sequence ID" value="NZ_BONY01000139.1"/>
</dbReference>
<gene>
    <name evidence="1" type="ORF">Rhe02_95930</name>
</gene>
<dbReference type="Gene3D" id="2.120.10.30">
    <property type="entry name" value="TolB, C-terminal domain"/>
    <property type="match status" value="1"/>
</dbReference>